<reference evidence="2 3" key="1">
    <citation type="submission" date="2021-06" db="EMBL/GenBank/DDBJ databases">
        <title>Caerostris darwini draft genome.</title>
        <authorList>
            <person name="Kono N."/>
            <person name="Arakawa K."/>
        </authorList>
    </citation>
    <scope>NUCLEOTIDE SEQUENCE [LARGE SCALE GENOMIC DNA]</scope>
</reference>
<dbReference type="Proteomes" id="UP001054837">
    <property type="component" value="Unassembled WGS sequence"/>
</dbReference>
<feature type="compositionally biased region" description="Polar residues" evidence="1">
    <location>
        <begin position="36"/>
        <end position="52"/>
    </location>
</feature>
<evidence type="ECO:0000313" key="3">
    <source>
        <dbReference type="Proteomes" id="UP001054837"/>
    </source>
</evidence>
<protein>
    <submittedName>
        <fullName evidence="2">Uncharacterized protein</fullName>
    </submittedName>
</protein>
<evidence type="ECO:0000313" key="2">
    <source>
        <dbReference type="EMBL" id="GIX77290.1"/>
    </source>
</evidence>
<gene>
    <name evidence="2" type="ORF">CDAR_314061</name>
</gene>
<proteinExistence type="predicted"/>
<evidence type="ECO:0000256" key="1">
    <source>
        <dbReference type="SAM" id="MobiDB-lite"/>
    </source>
</evidence>
<name>A0AAV4MXU7_9ARAC</name>
<keyword evidence="3" id="KW-1185">Reference proteome</keyword>
<comment type="caution">
    <text evidence="2">The sequence shown here is derived from an EMBL/GenBank/DDBJ whole genome shotgun (WGS) entry which is preliminary data.</text>
</comment>
<feature type="region of interest" description="Disordered" evidence="1">
    <location>
        <begin position="1"/>
        <end position="114"/>
    </location>
</feature>
<dbReference type="EMBL" id="BPLQ01001002">
    <property type="protein sequence ID" value="GIX77290.1"/>
    <property type="molecule type" value="Genomic_DNA"/>
</dbReference>
<dbReference type="AlphaFoldDB" id="A0AAV4MXU7"/>
<sequence length="177" mass="19756">MIRSNESRTSRFRPVQFSAIDRMMPNTSKRELMNGSPVTQTDPILRSATHSSLPPPHSNWGIGSNEKPRKIHANFDECQPSSKPTTQTHRKRLREAPTPSSRSEPPQLKANKPLEGESHVCHEVFVRGNICLARASLSNAQTSYSSTRVAVQPAVQARLRLEDPLLSGGKRRLIMDP</sequence>
<accession>A0AAV4MXU7</accession>
<organism evidence="2 3">
    <name type="scientific">Caerostris darwini</name>
    <dbReference type="NCBI Taxonomy" id="1538125"/>
    <lineage>
        <taxon>Eukaryota</taxon>
        <taxon>Metazoa</taxon>
        <taxon>Ecdysozoa</taxon>
        <taxon>Arthropoda</taxon>
        <taxon>Chelicerata</taxon>
        <taxon>Arachnida</taxon>
        <taxon>Araneae</taxon>
        <taxon>Araneomorphae</taxon>
        <taxon>Entelegynae</taxon>
        <taxon>Araneoidea</taxon>
        <taxon>Araneidae</taxon>
        <taxon>Caerostris</taxon>
    </lineage>
</organism>